<evidence type="ECO:0000313" key="10">
    <source>
        <dbReference type="EMBL" id="EGF98907.1"/>
    </source>
</evidence>
<reference evidence="11" key="1">
    <citation type="journal article" date="2011" name="Proc. Natl. Acad. Sci. U.S.A.">
        <title>Obligate biotrophy features unraveled by the genomic analysis of rust fungi.</title>
        <authorList>
            <person name="Duplessis S."/>
            <person name="Cuomo C.A."/>
            <person name="Lin Y.-C."/>
            <person name="Aerts A."/>
            <person name="Tisserant E."/>
            <person name="Veneault-Fourrey C."/>
            <person name="Joly D.L."/>
            <person name="Hacquard S."/>
            <person name="Amselem J."/>
            <person name="Cantarel B.L."/>
            <person name="Chiu R."/>
            <person name="Coutinho P.M."/>
            <person name="Feau N."/>
            <person name="Field M."/>
            <person name="Frey P."/>
            <person name="Gelhaye E."/>
            <person name="Goldberg J."/>
            <person name="Grabherr M.G."/>
            <person name="Kodira C.D."/>
            <person name="Kohler A."/>
            <person name="Kuees U."/>
            <person name="Lindquist E.A."/>
            <person name="Lucas S.M."/>
            <person name="Mago R."/>
            <person name="Mauceli E."/>
            <person name="Morin E."/>
            <person name="Murat C."/>
            <person name="Pangilinan J.L."/>
            <person name="Park R."/>
            <person name="Pearson M."/>
            <person name="Quesneville H."/>
            <person name="Rouhier N."/>
            <person name="Sakthikumar S."/>
            <person name="Salamov A.A."/>
            <person name="Schmutz J."/>
            <person name="Selles B."/>
            <person name="Shapiro H."/>
            <person name="Tanguay P."/>
            <person name="Tuskan G.A."/>
            <person name="Henrissat B."/>
            <person name="Van de Peer Y."/>
            <person name="Rouze P."/>
            <person name="Ellis J.G."/>
            <person name="Dodds P.N."/>
            <person name="Schein J.E."/>
            <person name="Zhong S."/>
            <person name="Hamelin R.C."/>
            <person name="Grigoriev I.V."/>
            <person name="Szabo L.J."/>
            <person name="Martin F."/>
        </authorList>
    </citation>
    <scope>NUCLEOTIDE SEQUENCE [LARGE SCALE GENOMIC DNA]</scope>
    <source>
        <strain evidence="11">98AG31 / pathotype 3-4-7</strain>
    </source>
</reference>
<keyword evidence="8" id="KW-0175">Coiled coil</keyword>
<dbReference type="RefSeq" id="XP_007417838.1">
    <property type="nucleotide sequence ID" value="XM_007417776.1"/>
</dbReference>
<dbReference type="PANTHER" id="PTHR13257:SF0">
    <property type="entry name" value="NUCLEAR PORE COMPLEX PROTEIN NUP88"/>
    <property type="match status" value="1"/>
</dbReference>
<feature type="compositionally biased region" description="Polar residues" evidence="9">
    <location>
        <begin position="240"/>
        <end position="259"/>
    </location>
</feature>
<sequence length="943" mass="104461">MQVDTAEGWMASFPDHPVFSSGSPSNGKERMLESSSSSKLIAVKINQNDLVVAYGNELRLTSMAKYKSAASSHNPNEPQGSYKVLKPSVSMSFPKGPITQLVPNPTSQLLAICSDFDICVIALPRLDEHIDTSFYLDCETLSVGESSLVGDEMTSMAFSKMRVVKVLWHGLSYRAGTLLALYSNGMVHEYDITRDSKRPTQILDFNSPLGILPHHTIDQNTGEMTETHEGLVARMLGTADSPSISSRTRGESSGPQNLARNRREGTFSAEDVSATNAVSMCFGTGIGDWGPMTLYGLMENGDLPSFFILSEVLQIRQDDGVVSCEVAVHIFCLACGNSLLPITYKSSLLFFLTTKLEALSKSSPRAEESQDIRILQKSLYYSLDFLNAIEKLSQSQPNGASSNLRSKDELIDLYGMLKARPLRQGPFLMQPSPIELDPETSSGTGQSEFDPSASSVGVFMIAYQNRVDVHIEVDKVEPYWQSLPINKMTYETEVILPALITHETIDLQLPGDVQSAPNPFGPVVSHETSGGVRFVKDTRHPDVVFLWHRFGVQAISMFRWIDPLTRLFQEYTTTGSIRSSDIQHTIGGLGGADVRWVIKTAPSDQPSTESISAPLGVQCLAVIDDAYLGYALLSIFDDLQVLLHPLRHRPVSSLPLRLPLAGSGSATPETGGASSYPFAGKKPVAAPPRINAGQSDRRFYTSLLAKPWIPSRLLNGQPMPSSLSKIKIPQDLNSTDSKSFRFIVEVNNELDRQIRGVIEAANETQDRLKLQIREYERQLSRTFSAQETLARFADQSPLSTGTEARITRITDFQKKLLERSDDILQRLTDRVNPTLSEGERRWFSELRRMKTEVGCEEKTGSRSGLFAEVEKMKADLQSINQAVKKLPEHLQLEWTRGTTQGKLGDKQIQDIQHRLVQGTTCLEWVQIQIQELNDTLAHLKSPT</sequence>
<dbReference type="GO" id="GO:0005643">
    <property type="term" value="C:nuclear pore"/>
    <property type="evidence" value="ECO:0007669"/>
    <property type="project" value="UniProtKB-SubCell"/>
</dbReference>
<evidence type="ECO:0000256" key="9">
    <source>
        <dbReference type="SAM" id="MobiDB-lite"/>
    </source>
</evidence>
<evidence type="ECO:0000256" key="3">
    <source>
        <dbReference type="ARBA" id="ARBA00022816"/>
    </source>
</evidence>
<keyword evidence="3" id="KW-0509">mRNA transport</keyword>
<dbReference type="OrthoDB" id="341482at2759"/>
<dbReference type="EMBL" id="GL883167">
    <property type="protein sequence ID" value="EGF98907.1"/>
    <property type="molecule type" value="Genomic_DNA"/>
</dbReference>
<evidence type="ECO:0000256" key="4">
    <source>
        <dbReference type="ARBA" id="ARBA00022927"/>
    </source>
</evidence>
<keyword evidence="7" id="KW-0539">Nucleus</keyword>
<dbReference type="GO" id="GO:0006606">
    <property type="term" value="P:protein import into nucleus"/>
    <property type="evidence" value="ECO:0007669"/>
    <property type="project" value="TreeGrafter"/>
</dbReference>
<feature type="coiled-coil region" evidence="8">
    <location>
        <begin position="747"/>
        <end position="778"/>
    </location>
</feature>
<dbReference type="GO" id="GO:0006406">
    <property type="term" value="P:mRNA export from nucleus"/>
    <property type="evidence" value="ECO:0007669"/>
    <property type="project" value="TreeGrafter"/>
</dbReference>
<accession>F4S8Z2</accession>
<dbReference type="VEuPathDB" id="FungiDB:MELLADRAFT_95061"/>
<dbReference type="eggNOG" id="ENOG502QUNM">
    <property type="taxonomic scope" value="Eukaryota"/>
</dbReference>
<protein>
    <submittedName>
        <fullName evidence="10">Uncharacterized protein</fullName>
    </submittedName>
</protein>
<keyword evidence="5" id="KW-0811">Translocation</keyword>
<comment type="subcellular location">
    <subcellularLocation>
        <location evidence="1">Nucleus</location>
        <location evidence="1">Nuclear pore complex</location>
    </subcellularLocation>
</comment>
<dbReference type="GO" id="GO:0000055">
    <property type="term" value="P:ribosomal large subunit export from nucleus"/>
    <property type="evidence" value="ECO:0007669"/>
    <property type="project" value="InterPro"/>
</dbReference>
<feature type="region of interest" description="Disordered" evidence="9">
    <location>
        <begin position="240"/>
        <end position="267"/>
    </location>
</feature>
<evidence type="ECO:0000256" key="7">
    <source>
        <dbReference type="ARBA" id="ARBA00023242"/>
    </source>
</evidence>
<keyword evidence="11" id="KW-1185">Reference proteome</keyword>
<proteinExistence type="predicted"/>
<feature type="compositionally biased region" description="Polar residues" evidence="9">
    <location>
        <begin position="439"/>
        <end position="450"/>
    </location>
</feature>
<evidence type="ECO:0000256" key="8">
    <source>
        <dbReference type="SAM" id="Coils"/>
    </source>
</evidence>
<name>F4S8Z2_MELLP</name>
<dbReference type="InterPro" id="IPR037700">
    <property type="entry name" value="NUP88/NUP82"/>
</dbReference>
<organism evidence="11">
    <name type="scientific">Melampsora larici-populina (strain 98AG31 / pathotype 3-4-7)</name>
    <name type="common">Poplar leaf rust fungus</name>
    <dbReference type="NCBI Taxonomy" id="747676"/>
    <lineage>
        <taxon>Eukaryota</taxon>
        <taxon>Fungi</taxon>
        <taxon>Dikarya</taxon>
        <taxon>Basidiomycota</taxon>
        <taxon>Pucciniomycotina</taxon>
        <taxon>Pucciniomycetes</taxon>
        <taxon>Pucciniales</taxon>
        <taxon>Melampsoraceae</taxon>
        <taxon>Melampsora</taxon>
    </lineage>
</organism>
<dbReference type="KEGG" id="mlr:MELLADRAFT_95061"/>
<dbReference type="Proteomes" id="UP000001072">
    <property type="component" value="Unassembled WGS sequence"/>
</dbReference>
<dbReference type="HOGENOM" id="CLU_006117_0_0_1"/>
<keyword evidence="6" id="KW-0906">Nuclear pore complex</keyword>
<keyword evidence="2" id="KW-0813">Transport</keyword>
<gene>
    <name evidence="10" type="ORF">MELLADRAFT_95061</name>
</gene>
<dbReference type="InParanoid" id="F4S8Z2"/>
<dbReference type="GO" id="GO:0017056">
    <property type="term" value="F:structural constituent of nuclear pore"/>
    <property type="evidence" value="ECO:0007669"/>
    <property type="project" value="InterPro"/>
</dbReference>
<evidence type="ECO:0000313" key="11">
    <source>
        <dbReference type="Proteomes" id="UP000001072"/>
    </source>
</evidence>
<dbReference type="AlphaFoldDB" id="F4S8Z2"/>
<keyword evidence="4" id="KW-0653">Protein transport</keyword>
<evidence type="ECO:0000256" key="2">
    <source>
        <dbReference type="ARBA" id="ARBA00022448"/>
    </source>
</evidence>
<dbReference type="PANTHER" id="PTHR13257">
    <property type="entry name" value="NUCLEOPORIN NUP84-RELATED"/>
    <property type="match status" value="1"/>
</dbReference>
<evidence type="ECO:0000256" key="5">
    <source>
        <dbReference type="ARBA" id="ARBA00023010"/>
    </source>
</evidence>
<dbReference type="STRING" id="747676.F4S8Z2"/>
<dbReference type="GeneID" id="18937113"/>
<evidence type="ECO:0000256" key="6">
    <source>
        <dbReference type="ARBA" id="ARBA00023132"/>
    </source>
</evidence>
<evidence type="ECO:0000256" key="1">
    <source>
        <dbReference type="ARBA" id="ARBA00004567"/>
    </source>
</evidence>
<dbReference type="GO" id="GO:0000056">
    <property type="term" value="P:ribosomal small subunit export from nucleus"/>
    <property type="evidence" value="ECO:0007669"/>
    <property type="project" value="InterPro"/>
</dbReference>
<feature type="region of interest" description="Disordered" evidence="9">
    <location>
        <begin position="429"/>
        <end position="450"/>
    </location>
</feature>
<dbReference type="FunCoup" id="F4S8Z2">
    <property type="interactions" value="27"/>
</dbReference>